<organism evidence="2 3">
    <name type="scientific">Caulobacter hibisci</name>
    <dbReference type="NCBI Taxonomy" id="2035993"/>
    <lineage>
        <taxon>Bacteria</taxon>
        <taxon>Pseudomonadati</taxon>
        <taxon>Pseudomonadota</taxon>
        <taxon>Alphaproteobacteria</taxon>
        <taxon>Caulobacterales</taxon>
        <taxon>Caulobacteraceae</taxon>
        <taxon>Caulobacter</taxon>
    </lineage>
</organism>
<protein>
    <submittedName>
        <fullName evidence="2">Uncharacterized protein</fullName>
    </submittedName>
</protein>
<evidence type="ECO:0000313" key="3">
    <source>
        <dbReference type="Proteomes" id="UP000639859"/>
    </source>
</evidence>
<dbReference type="EMBL" id="JADWOX010000016">
    <property type="protein sequence ID" value="MBI1685861.1"/>
    <property type="molecule type" value="Genomic_DNA"/>
</dbReference>
<reference evidence="2 3" key="1">
    <citation type="submission" date="2020-11" db="EMBL/GenBank/DDBJ databases">
        <title>genome sequence of strain KACC 18849.</title>
        <authorList>
            <person name="Gao J."/>
            <person name="Zhang X."/>
        </authorList>
    </citation>
    <scope>NUCLEOTIDE SEQUENCE [LARGE SCALE GENOMIC DNA]</scope>
    <source>
        <strain evidence="2 3">KACC 18849</strain>
    </source>
</reference>
<sequence length="45" mass="4781">MEPSNGPKPPKRKRIKVLGLVTAVIAIVAVAMFIGVNAHYAALTH</sequence>
<proteinExistence type="predicted"/>
<keyword evidence="1" id="KW-0472">Membrane</keyword>
<dbReference type="RefSeq" id="WP_198577763.1">
    <property type="nucleotide sequence ID" value="NZ_JADWOX010000016.1"/>
</dbReference>
<keyword evidence="1" id="KW-0812">Transmembrane</keyword>
<dbReference type="Proteomes" id="UP000639859">
    <property type="component" value="Unassembled WGS sequence"/>
</dbReference>
<keyword evidence="1" id="KW-1133">Transmembrane helix</keyword>
<evidence type="ECO:0000256" key="1">
    <source>
        <dbReference type="SAM" id="Phobius"/>
    </source>
</evidence>
<gene>
    <name evidence="2" type="ORF">I4Q42_19500</name>
</gene>
<feature type="transmembrane region" description="Helical" evidence="1">
    <location>
        <begin position="17"/>
        <end position="42"/>
    </location>
</feature>
<keyword evidence="3" id="KW-1185">Reference proteome</keyword>
<evidence type="ECO:0000313" key="2">
    <source>
        <dbReference type="EMBL" id="MBI1685861.1"/>
    </source>
</evidence>
<accession>A0ABS0T2Z9</accession>
<comment type="caution">
    <text evidence="2">The sequence shown here is derived from an EMBL/GenBank/DDBJ whole genome shotgun (WGS) entry which is preliminary data.</text>
</comment>
<name>A0ABS0T2Z9_9CAUL</name>